<dbReference type="EC" id="7.1.1.-" evidence="2"/>
<comment type="subcellular location">
    <subcellularLocation>
        <location evidence="2">Cell membrane</location>
        <topology evidence="2">Multi-pass membrane protein</topology>
    </subcellularLocation>
</comment>
<feature type="transmembrane region" description="Helical" evidence="2">
    <location>
        <begin position="6"/>
        <end position="25"/>
    </location>
</feature>
<keyword evidence="2" id="KW-1133">Transmembrane helix</keyword>
<evidence type="ECO:0000313" key="4">
    <source>
        <dbReference type="Proteomes" id="UP000199421"/>
    </source>
</evidence>
<evidence type="ECO:0000313" key="3">
    <source>
        <dbReference type="EMBL" id="SEL93415.1"/>
    </source>
</evidence>
<dbReference type="Pfam" id="PF00499">
    <property type="entry name" value="Oxidored_q3"/>
    <property type="match status" value="1"/>
</dbReference>
<name>A0A1H7U9M2_OLID1</name>
<keyword evidence="2" id="KW-1003">Cell membrane</keyword>
<feature type="transmembrane region" description="Helical" evidence="2">
    <location>
        <begin position="98"/>
        <end position="118"/>
    </location>
</feature>
<keyword evidence="2" id="KW-0812">Transmembrane</keyword>
<feature type="transmembrane region" description="Helical" evidence="2">
    <location>
        <begin position="55"/>
        <end position="77"/>
    </location>
</feature>
<dbReference type="GO" id="GO:0048038">
    <property type="term" value="F:quinone binding"/>
    <property type="evidence" value="ECO:0007669"/>
    <property type="project" value="UniProtKB-UniRule"/>
</dbReference>
<dbReference type="GO" id="GO:0008137">
    <property type="term" value="F:NADH dehydrogenase (ubiquinone) activity"/>
    <property type="evidence" value="ECO:0007669"/>
    <property type="project" value="UniProtKB-UniRule"/>
</dbReference>
<reference evidence="4" key="1">
    <citation type="submission" date="2016-10" db="EMBL/GenBank/DDBJ databases">
        <authorList>
            <person name="Varghese N."/>
            <person name="Submissions S."/>
        </authorList>
    </citation>
    <scope>NUCLEOTIDE SEQUENCE [LARGE SCALE GENOMIC DNA]</scope>
    <source>
        <strain evidence="4">DSM 18733</strain>
    </source>
</reference>
<dbReference type="EMBL" id="FOAF01000005">
    <property type="protein sequence ID" value="SEL93415.1"/>
    <property type="molecule type" value="Genomic_DNA"/>
</dbReference>
<feature type="transmembrane region" description="Helical" evidence="2">
    <location>
        <begin position="32"/>
        <end position="49"/>
    </location>
</feature>
<keyword evidence="4" id="KW-1185">Reference proteome</keyword>
<dbReference type="OrthoDB" id="981464at2"/>
<comment type="similarity">
    <text evidence="1 2">Belongs to the complex I subunit 6 family.</text>
</comment>
<dbReference type="PANTHER" id="PTHR33269">
    <property type="entry name" value="NADH-UBIQUINONE OXIDOREDUCTASE CHAIN 6"/>
    <property type="match status" value="1"/>
</dbReference>
<dbReference type="Proteomes" id="UP000199421">
    <property type="component" value="Unassembled WGS sequence"/>
</dbReference>
<organism evidence="3 4">
    <name type="scientific">Olivibacter domesticus</name>
    <name type="common">Pseudosphingobacterium domesticum</name>
    <dbReference type="NCBI Taxonomy" id="407022"/>
    <lineage>
        <taxon>Bacteria</taxon>
        <taxon>Pseudomonadati</taxon>
        <taxon>Bacteroidota</taxon>
        <taxon>Sphingobacteriia</taxon>
        <taxon>Sphingobacteriales</taxon>
        <taxon>Sphingobacteriaceae</taxon>
        <taxon>Olivibacter</taxon>
    </lineage>
</organism>
<evidence type="ECO:0000256" key="2">
    <source>
        <dbReference type="RuleBase" id="RU004429"/>
    </source>
</evidence>
<comment type="function">
    <text evidence="2">NDH-1 shuttles electrons from NADH, via FMN and iron-sulfur (Fe-S) centers, to quinones in the respiratory chain. Couples the redox reaction to proton translocation (for every two electrons transferred, four hydrogen ions are translocated across the cytoplasmic membrane), and thus conserves the redox energy in a proton gradient.</text>
</comment>
<accession>A0A1H7U9M2</accession>
<dbReference type="InterPro" id="IPR001457">
    <property type="entry name" value="NADH_UbQ/plastoQ_OxRdtase_su6"/>
</dbReference>
<dbReference type="STRING" id="407022.SAMN05661044_03786"/>
<sequence>MMISLILFYLLAATAIGSALLIVSLKNLVRSIFLFFVTLFSLAGLYVFALADFIAITQVIVYVGGVLVLMLFAFMLSNRVLLSDVKQGFKGVFALPKWQGLLISLAIFFLLLSIAMQFNGHEPQWITRSKSEQTLILSSDNTIHHLGINLMTRYVLPFEVISVFLMMALMGAAHLARKEEQKV</sequence>
<dbReference type="GO" id="GO:0005886">
    <property type="term" value="C:plasma membrane"/>
    <property type="evidence" value="ECO:0007669"/>
    <property type="project" value="UniProtKB-SubCell"/>
</dbReference>
<protein>
    <recommendedName>
        <fullName evidence="2">NADH-quinone oxidoreductase subunit J</fullName>
        <ecNumber evidence="2">7.1.1.-</ecNumber>
    </recommendedName>
</protein>
<keyword evidence="2" id="KW-0874">Quinone</keyword>
<feature type="transmembrane region" description="Helical" evidence="2">
    <location>
        <begin position="154"/>
        <end position="176"/>
    </location>
</feature>
<gene>
    <name evidence="3" type="ORF">SAMN05661044_03786</name>
</gene>
<comment type="catalytic activity">
    <reaction evidence="2">
        <text>a quinone + NADH + 5 H(+)(in) = a quinol + NAD(+) + 4 H(+)(out)</text>
        <dbReference type="Rhea" id="RHEA:57888"/>
        <dbReference type="ChEBI" id="CHEBI:15378"/>
        <dbReference type="ChEBI" id="CHEBI:24646"/>
        <dbReference type="ChEBI" id="CHEBI:57540"/>
        <dbReference type="ChEBI" id="CHEBI:57945"/>
        <dbReference type="ChEBI" id="CHEBI:132124"/>
    </reaction>
</comment>
<keyword evidence="2" id="KW-0520">NAD</keyword>
<dbReference type="AlphaFoldDB" id="A0A1H7U9M2"/>
<dbReference type="InterPro" id="IPR042106">
    <property type="entry name" value="Nuo/plastoQ_OxRdtase_6_NuoJ"/>
</dbReference>
<proteinExistence type="inferred from homology"/>
<dbReference type="Gene3D" id="1.20.120.1200">
    <property type="entry name" value="NADH-ubiquinone/plastoquinone oxidoreductase chain 6, subunit NuoJ"/>
    <property type="match status" value="1"/>
</dbReference>
<dbReference type="RefSeq" id="WP_093327360.1">
    <property type="nucleotide sequence ID" value="NZ_FOAF01000005.1"/>
</dbReference>
<dbReference type="PANTHER" id="PTHR33269:SF17">
    <property type="entry name" value="NADH-UBIQUINONE OXIDOREDUCTASE CHAIN 6"/>
    <property type="match status" value="1"/>
</dbReference>
<evidence type="ECO:0000256" key="1">
    <source>
        <dbReference type="ARBA" id="ARBA00005698"/>
    </source>
</evidence>
<keyword evidence="2" id="KW-0472">Membrane</keyword>